<name>A0A5J6ZCZ4_9CORY</name>
<sequence length="258" mass="28626">MELMTTPQEPQDQNADATLAPDFFAISPRGGLVMGYNVPLDIVNGPAEPRLAWTQQRLNVCMSAIEHGYADQYAAEYAEGREYSGYEIAFLSPLADKSMETVLAESQKTLPRNDVLLLWEHTASAAPEAVRNAERSLAEALRPLSEKLGTRVVLWAVLLGDQRQAGVVSVPADGGQPVPYNGELLPELEELTVTHKLATYMVEGRTWVSLLAHCDAQQGYYVEPQFEKLPAWVPAPSDEDWAKEREMFPVVNKRADEQ</sequence>
<dbReference type="AlphaFoldDB" id="A0A5J6ZCZ4"/>
<gene>
    <name evidence="1" type="ORF">CUROG_09965</name>
</gene>
<dbReference type="KEGG" id="cuo:CUROG_09965"/>
<reference evidence="2" key="1">
    <citation type="submission" date="2019-10" db="EMBL/GenBank/DDBJ databases">
        <title>Complete genome sequence of Corynebacterium urogenitalis DSM 108747, isolated from the genital tract of a cow.</title>
        <authorList>
            <person name="Ruckert C."/>
            <person name="Ballas P."/>
            <person name="Wagener K."/>
            <person name="Drillich M."/>
            <person name="Kaempfer P."/>
            <person name="Busse H.-J."/>
            <person name="Ehling-Schulz M."/>
        </authorList>
    </citation>
    <scope>NUCLEOTIDE SEQUENCE [LARGE SCALE GENOMIC DNA]</scope>
    <source>
        <strain evidence="2">LMM 1652</strain>
    </source>
</reference>
<protein>
    <submittedName>
        <fullName evidence="1">Uncharacterized protein</fullName>
    </submittedName>
</protein>
<accession>A0A5J6ZCZ4</accession>
<dbReference type="Proteomes" id="UP000326711">
    <property type="component" value="Chromosome"/>
</dbReference>
<dbReference type="EMBL" id="CP045032">
    <property type="protein sequence ID" value="QFQ03329.1"/>
    <property type="molecule type" value="Genomic_DNA"/>
</dbReference>
<keyword evidence="2" id="KW-1185">Reference proteome</keyword>
<organism evidence="1 2">
    <name type="scientific">Corynebacterium urogenitale</name>
    <dbReference type="NCBI Taxonomy" id="2487892"/>
    <lineage>
        <taxon>Bacteria</taxon>
        <taxon>Bacillati</taxon>
        <taxon>Actinomycetota</taxon>
        <taxon>Actinomycetes</taxon>
        <taxon>Mycobacteriales</taxon>
        <taxon>Corynebacteriaceae</taxon>
        <taxon>Corynebacterium</taxon>
    </lineage>
</organism>
<evidence type="ECO:0000313" key="1">
    <source>
        <dbReference type="EMBL" id="QFQ03329.1"/>
    </source>
</evidence>
<evidence type="ECO:0000313" key="2">
    <source>
        <dbReference type="Proteomes" id="UP000326711"/>
    </source>
</evidence>
<proteinExistence type="predicted"/>